<accession>A0ABR6ZS21</accession>
<evidence type="ECO:0000256" key="3">
    <source>
        <dbReference type="ARBA" id="ARBA00022692"/>
    </source>
</evidence>
<comment type="subcellular location">
    <subcellularLocation>
        <location evidence="1">Membrane</location>
        <topology evidence="1">Single-pass membrane protein</topology>
    </subcellularLocation>
</comment>
<dbReference type="SUPFAM" id="SSF140478">
    <property type="entry name" value="LemA-like"/>
    <property type="match status" value="1"/>
</dbReference>
<gene>
    <name evidence="6" type="ORF">H8L32_14315</name>
</gene>
<dbReference type="InterPro" id="IPR007156">
    <property type="entry name" value="MamQ_LemA"/>
</dbReference>
<dbReference type="Pfam" id="PF04011">
    <property type="entry name" value="LemA"/>
    <property type="match status" value="1"/>
</dbReference>
<evidence type="ECO:0000256" key="4">
    <source>
        <dbReference type="ARBA" id="ARBA00022989"/>
    </source>
</evidence>
<evidence type="ECO:0000256" key="5">
    <source>
        <dbReference type="ARBA" id="ARBA00023136"/>
    </source>
</evidence>
<dbReference type="InterPro" id="IPR023353">
    <property type="entry name" value="LemA-like_dom_sf"/>
</dbReference>
<dbReference type="RefSeq" id="WP_186947904.1">
    <property type="nucleotide sequence ID" value="NZ_JACOGF010000006.1"/>
</dbReference>
<comment type="similarity">
    <text evidence="2">Belongs to the LemA family.</text>
</comment>
<keyword evidence="3" id="KW-0812">Transmembrane</keyword>
<sequence>MFALVLLIVAALLVFWVIGAYNRLICARNHFKAAFSPLDACLKQRYELIPSLVEVAKGYMKHERETLEAVIGARNLAVTAIGKVSADPSKASAVQQLAAAEVALIAALGKMYALSQSYPDLRTNPHMMQLSEELSSTESKIVFSRQAYNDSVMQYNISIEQMPGSVIARMFFFRAGALL</sequence>
<keyword evidence="4" id="KW-1133">Transmembrane helix</keyword>
<name>A0ABR6ZS21_9BURK</name>
<proteinExistence type="inferred from homology"/>
<reference evidence="6 7" key="1">
    <citation type="submission" date="2020-08" db="EMBL/GenBank/DDBJ databases">
        <title>Novel species isolated from subtropical streams in China.</title>
        <authorList>
            <person name="Lu H."/>
        </authorList>
    </citation>
    <scope>NUCLEOTIDE SEQUENCE [LARGE SCALE GENOMIC DNA]</scope>
    <source>
        <strain evidence="6 7">CY18W</strain>
    </source>
</reference>
<dbReference type="Proteomes" id="UP000650424">
    <property type="component" value="Unassembled WGS sequence"/>
</dbReference>
<dbReference type="PANTHER" id="PTHR34478">
    <property type="entry name" value="PROTEIN LEMA"/>
    <property type="match status" value="1"/>
</dbReference>
<organism evidence="6 7">
    <name type="scientific">Undibacterium hunanense</name>
    <dbReference type="NCBI Taxonomy" id="2762292"/>
    <lineage>
        <taxon>Bacteria</taxon>
        <taxon>Pseudomonadati</taxon>
        <taxon>Pseudomonadota</taxon>
        <taxon>Betaproteobacteria</taxon>
        <taxon>Burkholderiales</taxon>
        <taxon>Oxalobacteraceae</taxon>
        <taxon>Undibacterium</taxon>
    </lineage>
</organism>
<protein>
    <submittedName>
        <fullName evidence="6">LemA family protein</fullName>
    </submittedName>
</protein>
<keyword evidence="7" id="KW-1185">Reference proteome</keyword>
<evidence type="ECO:0000313" key="6">
    <source>
        <dbReference type="EMBL" id="MBC3918664.1"/>
    </source>
</evidence>
<dbReference type="EMBL" id="JACOGF010000006">
    <property type="protein sequence ID" value="MBC3918664.1"/>
    <property type="molecule type" value="Genomic_DNA"/>
</dbReference>
<keyword evidence="5" id="KW-0472">Membrane</keyword>
<evidence type="ECO:0000313" key="7">
    <source>
        <dbReference type="Proteomes" id="UP000650424"/>
    </source>
</evidence>
<comment type="caution">
    <text evidence="6">The sequence shown here is derived from an EMBL/GenBank/DDBJ whole genome shotgun (WGS) entry which is preliminary data.</text>
</comment>
<dbReference type="PANTHER" id="PTHR34478:SF1">
    <property type="entry name" value="PROTEIN LEMA"/>
    <property type="match status" value="1"/>
</dbReference>
<dbReference type="Gene3D" id="1.20.1440.20">
    <property type="entry name" value="LemA-like domain"/>
    <property type="match status" value="1"/>
</dbReference>
<evidence type="ECO:0000256" key="2">
    <source>
        <dbReference type="ARBA" id="ARBA00008854"/>
    </source>
</evidence>
<evidence type="ECO:0000256" key="1">
    <source>
        <dbReference type="ARBA" id="ARBA00004167"/>
    </source>
</evidence>